<dbReference type="OrthoDB" id="10537064at2759"/>
<evidence type="ECO:0000313" key="2">
    <source>
        <dbReference type="Proteomes" id="UP000054018"/>
    </source>
</evidence>
<dbReference type="Proteomes" id="UP000054018">
    <property type="component" value="Unassembled WGS sequence"/>
</dbReference>
<dbReference type="AlphaFoldDB" id="A0A0C9YMY9"/>
<gene>
    <name evidence="1" type="ORF">PISMIDRAFT_273963</name>
</gene>
<keyword evidence="2" id="KW-1185">Reference proteome</keyword>
<protein>
    <submittedName>
        <fullName evidence="1">Uncharacterized protein</fullName>
    </submittedName>
</protein>
<sequence length="73" mass="8296">MSIFQDLVCGPIFLTIFNAIIYDWPIRFLPFPIIDNPSKSLHFLPPSNIQGNTLLKMALVPYLCLSTYTSCCK</sequence>
<proteinExistence type="predicted"/>
<name>A0A0C9YMY9_9AGAM</name>
<accession>A0A0C9YMY9</accession>
<reference evidence="2" key="2">
    <citation type="submission" date="2015-01" db="EMBL/GenBank/DDBJ databases">
        <title>Evolutionary Origins and Diversification of the Mycorrhizal Mutualists.</title>
        <authorList>
            <consortium name="DOE Joint Genome Institute"/>
            <consortium name="Mycorrhizal Genomics Consortium"/>
            <person name="Kohler A."/>
            <person name="Kuo A."/>
            <person name="Nagy L.G."/>
            <person name="Floudas D."/>
            <person name="Copeland A."/>
            <person name="Barry K.W."/>
            <person name="Cichocki N."/>
            <person name="Veneault-Fourrey C."/>
            <person name="LaButti K."/>
            <person name="Lindquist E.A."/>
            <person name="Lipzen A."/>
            <person name="Lundell T."/>
            <person name="Morin E."/>
            <person name="Murat C."/>
            <person name="Riley R."/>
            <person name="Ohm R."/>
            <person name="Sun H."/>
            <person name="Tunlid A."/>
            <person name="Henrissat B."/>
            <person name="Grigoriev I.V."/>
            <person name="Hibbett D.S."/>
            <person name="Martin F."/>
        </authorList>
    </citation>
    <scope>NUCLEOTIDE SEQUENCE [LARGE SCALE GENOMIC DNA]</scope>
    <source>
        <strain evidence="2">441</strain>
    </source>
</reference>
<evidence type="ECO:0000313" key="1">
    <source>
        <dbReference type="EMBL" id="KIK26365.1"/>
    </source>
</evidence>
<dbReference type="HOGENOM" id="CLU_2705770_0_0_1"/>
<reference evidence="1 2" key="1">
    <citation type="submission" date="2014-04" db="EMBL/GenBank/DDBJ databases">
        <authorList>
            <consortium name="DOE Joint Genome Institute"/>
            <person name="Kuo A."/>
            <person name="Kohler A."/>
            <person name="Costa M.D."/>
            <person name="Nagy L.G."/>
            <person name="Floudas D."/>
            <person name="Copeland A."/>
            <person name="Barry K.W."/>
            <person name="Cichocki N."/>
            <person name="Veneault-Fourrey C."/>
            <person name="LaButti K."/>
            <person name="Lindquist E.A."/>
            <person name="Lipzen A."/>
            <person name="Lundell T."/>
            <person name="Morin E."/>
            <person name="Murat C."/>
            <person name="Sun H."/>
            <person name="Tunlid A."/>
            <person name="Henrissat B."/>
            <person name="Grigoriev I.V."/>
            <person name="Hibbett D.S."/>
            <person name="Martin F."/>
            <person name="Nordberg H.P."/>
            <person name="Cantor M.N."/>
            <person name="Hua S.X."/>
        </authorList>
    </citation>
    <scope>NUCLEOTIDE SEQUENCE [LARGE SCALE GENOMIC DNA]</scope>
    <source>
        <strain evidence="1 2">441</strain>
    </source>
</reference>
<dbReference type="EMBL" id="KN833702">
    <property type="protein sequence ID" value="KIK26365.1"/>
    <property type="molecule type" value="Genomic_DNA"/>
</dbReference>
<organism evidence="1 2">
    <name type="scientific">Pisolithus microcarpus 441</name>
    <dbReference type="NCBI Taxonomy" id="765257"/>
    <lineage>
        <taxon>Eukaryota</taxon>
        <taxon>Fungi</taxon>
        <taxon>Dikarya</taxon>
        <taxon>Basidiomycota</taxon>
        <taxon>Agaricomycotina</taxon>
        <taxon>Agaricomycetes</taxon>
        <taxon>Agaricomycetidae</taxon>
        <taxon>Boletales</taxon>
        <taxon>Sclerodermatineae</taxon>
        <taxon>Pisolithaceae</taxon>
        <taxon>Pisolithus</taxon>
    </lineage>
</organism>